<comment type="caution">
    <text evidence="1">The sequence shown here is derived from an EMBL/GenBank/DDBJ whole genome shotgun (WGS) entry which is preliminary data.</text>
</comment>
<evidence type="ECO:0000313" key="2">
    <source>
        <dbReference type="Proteomes" id="UP001374952"/>
    </source>
</evidence>
<evidence type="ECO:0000313" key="1">
    <source>
        <dbReference type="EMBL" id="MEL0606529.1"/>
    </source>
</evidence>
<proteinExistence type="predicted"/>
<keyword evidence="1" id="KW-0282">Flagellum</keyword>
<keyword evidence="1" id="KW-0966">Cell projection</keyword>
<keyword evidence="2" id="KW-1185">Reference proteome</keyword>
<protein>
    <submittedName>
        <fullName evidence="1">Flagellar hook capping FlgD N-terminal domain-containing protein</fullName>
    </submittedName>
</protein>
<sequence length="62" mass="6939">MSNDISTSSCFMDSITWQETLVASSTEESDSLTQEDFFSLLTQQLSYQDPSNPADNDKMIAH</sequence>
<accession>A0ACC6R9W1</accession>
<keyword evidence="1" id="KW-0969">Cilium</keyword>
<reference evidence="1" key="1">
    <citation type="submission" date="2024-02" db="EMBL/GenBank/DDBJ databases">
        <title>Bacteria isolated from the canopy kelp, Nereocystis luetkeana.</title>
        <authorList>
            <person name="Pfister C.A."/>
            <person name="Younker I.T."/>
            <person name="Light S.H."/>
        </authorList>
    </citation>
    <scope>NUCLEOTIDE SEQUENCE</scope>
    <source>
        <strain evidence="1">TN.2.01</strain>
    </source>
</reference>
<name>A0ACC6R9W1_9GAMM</name>
<dbReference type="Proteomes" id="UP001374952">
    <property type="component" value="Unassembled WGS sequence"/>
</dbReference>
<feature type="non-terminal residue" evidence="1">
    <location>
        <position position="62"/>
    </location>
</feature>
<organism evidence="1 2">
    <name type="scientific">Pseudoalteromonas undina</name>
    <dbReference type="NCBI Taxonomy" id="43660"/>
    <lineage>
        <taxon>Bacteria</taxon>
        <taxon>Pseudomonadati</taxon>
        <taxon>Pseudomonadota</taxon>
        <taxon>Gammaproteobacteria</taxon>
        <taxon>Alteromonadales</taxon>
        <taxon>Pseudoalteromonadaceae</taxon>
        <taxon>Pseudoalteromonas</taxon>
    </lineage>
</organism>
<dbReference type="EMBL" id="JBAKAX010000159">
    <property type="protein sequence ID" value="MEL0606529.1"/>
    <property type="molecule type" value="Genomic_DNA"/>
</dbReference>
<gene>
    <name evidence="1" type="ORF">V6250_20500</name>
</gene>